<dbReference type="InterPro" id="IPR038978">
    <property type="entry name" value="MJ0935"/>
</dbReference>
<dbReference type="AlphaFoldDB" id="A0AAP2W4K7"/>
<evidence type="ECO:0000256" key="1">
    <source>
        <dbReference type="ARBA" id="ARBA00004141"/>
    </source>
</evidence>
<dbReference type="SMART" id="SM01415">
    <property type="entry name" value="DUF106"/>
    <property type="match status" value="1"/>
</dbReference>
<gene>
    <name evidence="6" type="ORF">CUJ83_00570</name>
</gene>
<comment type="subcellular location">
    <subcellularLocation>
        <location evidence="1">Membrane</location>
        <topology evidence="1">Multi-pass membrane protein</topology>
    </subcellularLocation>
</comment>
<dbReference type="PANTHER" id="PTHR42198">
    <property type="entry name" value="INTEGRAL MEMBRANE PROTEIN"/>
    <property type="match status" value="1"/>
</dbReference>
<keyword evidence="2 5" id="KW-0812">Transmembrane</keyword>
<evidence type="ECO:0000256" key="5">
    <source>
        <dbReference type="SAM" id="Phobius"/>
    </source>
</evidence>
<organism evidence="6 7">
    <name type="scientific">Methanooceanicella nereidis</name>
    <dbReference type="NCBI Taxonomy" id="2052831"/>
    <lineage>
        <taxon>Archaea</taxon>
        <taxon>Methanobacteriati</taxon>
        <taxon>Methanobacteriota</taxon>
        <taxon>Stenosarchaea group</taxon>
        <taxon>Methanomicrobia</taxon>
        <taxon>Methanocellales</taxon>
        <taxon>Methanocellaceae</taxon>
        <taxon>Methanooceanicella</taxon>
    </lineage>
</organism>
<dbReference type="PANTHER" id="PTHR42198:SF1">
    <property type="entry name" value="INTEGRAL MEMBRANE PROTEIN"/>
    <property type="match status" value="1"/>
</dbReference>
<dbReference type="Pfam" id="PF01956">
    <property type="entry name" value="EMC3_TMCO1"/>
    <property type="match status" value="1"/>
</dbReference>
<dbReference type="InterPro" id="IPR002809">
    <property type="entry name" value="EMC3/TMCO1"/>
</dbReference>
<sequence>MSDKGKEKSSLMANIERIILILGFGVLIASFVLGPTFRDVVAGGVDKLVEPIITTMPFYIVIMVIAIIVATCSSFIQKYTMNWELMRRVTEKNKVFQKEFREAQLSGNKHKLKKLEEERMSMLEDQTSMSKQQMKPLAYITLISIPLFIWAFWYLSQPQHAGMSMTFPFWGEQLFTTTAFFVFQYWIVWSIMCSLAVSQVIRKAFNVGV</sequence>
<feature type="transmembrane region" description="Helical" evidence="5">
    <location>
        <begin position="57"/>
        <end position="76"/>
    </location>
</feature>
<dbReference type="RefSeq" id="WP_230739358.1">
    <property type="nucleotide sequence ID" value="NZ_PGCK01000001.1"/>
</dbReference>
<dbReference type="GO" id="GO:0016020">
    <property type="term" value="C:membrane"/>
    <property type="evidence" value="ECO:0007669"/>
    <property type="project" value="UniProtKB-SubCell"/>
</dbReference>
<evidence type="ECO:0008006" key="8">
    <source>
        <dbReference type="Google" id="ProtNLM"/>
    </source>
</evidence>
<evidence type="ECO:0000256" key="2">
    <source>
        <dbReference type="ARBA" id="ARBA00022692"/>
    </source>
</evidence>
<protein>
    <recommendedName>
        <fullName evidence="8">DUF106 domain-containing protein</fullName>
    </recommendedName>
</protein>
<dbReference type="EMBL" id="PGCK01000001">
    <property type="protein sequence ID" value="MCD1293488.1"/>
    <property type="molecule type" value="Genomic_DNA"/>
</dbReference>
<evidence type="ECO:0000313" key="7">
    <source>
        <dbReference type="Proteomes" id="UP001320159"/>
    </source>
</evidence>
<keyword evidence="7" id="KW-1185">Reference proteome</keyword>
<comment type="caution">
    <text evidence="6">The sequence shown here is derived from an EMBL/GenBank/DDBJ whole genome shotgun (WGS) entry which is preliminary data.</text>
</comment>
<keyword evidence="3 5" id="KW-1133">Transmembrane helix</keyword>
<keyword evidence="4 5" id="KW-0472">Membrane</keyword>
<dbReference type="Proteomes" id="UP001320159">
    <property type="component" value="Unassembled WGS sequence"/>
</dbReference>
<feature type="transmembrane region" description="Helical" evidence="5">
    <location>
        <begin position="175"/>
        <end position="197"/>
    </location>
</feature>
<feature type="transmembrane region" description="Helical" evidence="5">
    <location>
        <begin position="137"/>
        <end position="155"/>
    </location>
</feature>
<evidence type="ECO:0000256" key="3">
    <source>
        <dbReference type="ARBA" id="ARBA00022989"/>
    </source>
</evidence>
<evidence type="ECO:0000313" key="6">
    <source>
        <dbReference type="EMBL" id="MCD1293488.1"/>
    </source>
</evidence>
<accession>A0AAP2W4K7</accession>
<name>A0AAP2W4K7_9EURY</name>
<proteinExistence type="predicted"/>
<feature type="transmembrane region" description="Helical" evidence="5">
    <location>
        <begin position="18"/>
        <end position="37"/>
    </location>
</feature>
<reference evidence="6 7" key="1">
    <citation type="submission" date="2017-11" db="EMBL/GenBank/DDBJ databases">
        <title>Isolation and Characterization of Family Methanocellaceae Species from Potential Methane Hydrate Area Offshore Southwestern Taiwan.</title>
        <authorList>
            <person name="Zhang W.-L."/>
            <person name="Chen W.-C."/>
            <person name="Lai M.-C."/>
            <person name="Chen S.-C."/>
        </authorList>
    </citation>
    <scope>NUCLEOTIDE SEQUENCE [LARGE SCALE GENOMIC DNA]</scope>
    <source>
        <strain evidence="6 7">CWC-04</strain>
    </source>
</reference>
<evidence type="ECO:0000256" key="4">
    <source>
        <dbReference type="ARBA" id="ARBA00023136"/>
    </source>
</evidence>